<gene>
    <name evidence="5" type="ORF">VI08_14385</name>
</gene>
<evidence type="ECO:0000256" key="2">
    <source>
        <dbReference type="ARBA" id="ARBA00022481"/>
    </source>
</evidence>
<keyword evidence="6" id="KW-1185">Reference proteome</keyword>
<dbReference type="PROSITE" id="PS00409">
    <property type="entry name" value="PROKAR_NTER_METHYL"/>
    <property type="match status" value="1"/>
</dbReference>
<comment type="caution">
    <text evidence="5">The sequence shown here is derived from an EMBL/GenBank/DDBJ whole genome shotgun (WGS) entry which is preliminary data.</text>
</comment>
<dbReference type="NCBIfam" id="TIGR02532">
    <property type="entry name" value="IV_pilin_GFxxxE"/>
    <property type="match status" value="1"/>
</dbReference>
<dbReference type="Gene3D" id="3.30.700.10">
    <property type="entry name" value="Glycoprotein, Type 4 Pilin"/>
    <property type="match status" value="1"/>
</dbReference>
<dbReference type="AlphaFoldDB" id="A0A0F3KI41"/>
<dbReference type="GO" id="GO:0043107">
    <property type="term" value="P:type IV pilus-dependent motility"/>
    <property type="evidence" value="ECO:0007669"/>
    <property type="project" value="TreeGrafter"/>
</dbReference>
<reference evidence="5 6" key="1">
    <citation type="submission" date="2015-03" db="EMBL/GenBank/DDBJ databases">
        <title>Draft genome sequence of Luteibacter yeojuensis strain SU11.</title>
        <authorList>
            <person name="Sulaiman J."/>
            <person name="Priya K."/>
            <person name="Chan K.-G."/>
        </authorList>
    </citation>
    <scope>NUCLEOTIDE SEQUENCE [LARGE SCALE GENOMIC DNA]</scope>
    <source>
        <strain evidence="5 6">SU11</strain>
    </source>
</reference>
<sequence>MRSSHRYREAGFTLVELMIVVAIIAILAAIAIPQYQDYVVRTQASEGLMVAEGAKAAIWEFRHNTGYFPKSNQSAGLPSTTSIAGKYVSSVKIETTGKVTVAYQTPQASAVIRPTTMTLSPVDNTGSIGWSCSSTLANRYLPTVCRK</sequence>
<accession>A0A0F3KI41</accession>
<evidence type="ECO:0000256" key="1">
    <source>
        <dbReference type="ARBA" id="ARBA00005233"/>
    </source>
</evidence>
<dbReference type="PANTHER" id="PTHR30093:SF34">
    <property type="entry name" value="PREPILIN PEPTIDASE-DEPENDENT PROTEIN D"/>
    <property type="match status" value="1"/>
</dbReference>
<dbReference type="OrthoDB" id="5767514at2"/>
<dbReference type="PATRIC" id="fig|345309.4.peg.2480"/>
<dbReference type="InterPro" id="IPR012902">
    <property type="entry name" value="N_methyl_site"/>
</dbReference>
<dbReference type="Proteomes" id="UP000033651">
    <property type="component" value="Unassembled WGS sequence"/>
</dbReference>
<keyword evidence="4" id="KW-1133">Transmembrane helix</keyword>
<evidence type="ECO:0000256" key="3">
    <source>
        <dbReference type="RuleBase" id="RU000389"/>
    </source>
</evidence>
<keyword evidence="4" id="KW-0472">Membrane</keyword>
<comment type="similarity">
    <text evidence="1 3">Belongs to the N-Me-Phe pilin family.</text>
</comment>
<keyword evidence="3" id="KW-0281">Fimbrium</keyword>
<evidence type="ECO:0000313" key="5">
    <source>
        <dbReference type="EMBL" id="KJV30930.1"/>
    </source>
</evidence>
<keyword evidence="4" id="KW-0812">Transmembrane</keyword>
<keyword evidence="2" id="KW-0488">Methylation</keyword>
<dbReference type="RefSeq" id="WP_045830295.1">
    <property type="nucleotide sequence ID" value="NZ_JZRB01000030.1"/>
</dbReference>
<proteinExistence type="inferred from homology"/>
<name>A0A0F3KI41_9GAMM</name>
<protein>
    <submittedName>
        <fullName evidence="5">Fimbrial protein</fullName>
    </submittedName>
</protein>
<dbReference type="SUPFAM" id="SSF54523">
    <property type="entry name" value="Pili subunits"/>
    <property type="match status" value="1"/>
</dbReference>
<feature type="transmembrane region" description="Helical" evidence="4">
    <location>
        <begin position="12"/>
        <end position="32"/>
    </location>
</feature>
<evidence type="ECO:0000256" key="4">
    <source>
        <dbReference type="SAM" id="Phobius"/>
    </source>
</evidence>
<dbReference type="InterPro" id="IPR045584">
    <property type="entry name" value="Pilin-like"/>
</dbReference>
<organism evidence="5 6">
    <name type="scientific">Luteibacter yeojuensis</name>
    <dbReference type="NCBI Taxonomy" id="345309"/>
    <lineage>
        <taxon>Bacteria</taxon>
        <taxon>Pseudomonadati</taxon>
        <taxon>Pseudomonadota</taxon>
        <taxon>Gammaproteobacteria</taxon>
        <taxon>Lysobacterales</taxon>
        <taxon>Rhodanobacteraceae</taxon>
        <taxon>Luteibacter</taxon>
    </lineage>
</organism>
<dbReference type="Pfam" id="PF00114">
    <property type="entry name" value="Pilin"/>
    <property type="match status" value="1"/>
</dbReference>
<dbReference type="EMBL" id="JZRB01000030">
    <property type="protein sequence ID" value="KJV30930.1"/>
    <property type="molecule type" value="Genomic_DNA"/>
</dbReference>
<dbReference type="PANTHER" id="PTHR30093">
    <property type="entry name" value="GENERAL SECRETION PATHWAY PROTEIN G"/>
    <property type="match status" value="1"/>
</dbReference>
<dbReference type="GO" id="GO:0007155">
    <property type="term" value="P:cell adhesion"/>
    <property type="evidence" value="ECO:0007669"/>
    <property type="project" value="InterPro"/>
</dbReference>
<evidence type="ECO:0000313" key="6">
    <source>
        <dbReference type="Proteomes" id="UP000033651"/>
    </source>
</evidence>
<dbReference type="GO" id="GO:0044096">
    <property type="term" value="C:type IV pilus"/>
    <property type="evidence" value="ECO:0007669"/>
    <property type="project" value="TreeGrafter"/>
</dbReference>
<dbReference type="InterPro" id="IPR001082">
    <property type="entry name" value="Pilin"/>
</dbReference>
<dbReference type="Pfam" id="PF07963">
    <property type="entry name" value="N_methyl"/>
    <property type="match status" value="1"/>
</dbReference>